<dbReference type="CDD" id="cd03048">
    <property type="entry name" value="GST_N_Ure2p_like"/>
    <property type="match status" value="1"/>
</dbReference>
<sequence length="211" mass="24373">MIDLYTWTTPNGRKVSIALEELGLEYTAYPIDITQGEQHKPDFLIVSPNAKIPAIVDHDNQYSMMESGAILLYLSEKTGQLMPTDKSRYWQAMQWLMWQMAGPGPMLGQVHHFTKFNPDKSPYAQARYLKEGQRLYGVLDRHLQDHQFIVDDYSMVDIAVWPWISRFEWQTINMSDYPNIVRWYTTIAERPAVQSGYQVPKPAGSIPMPAT</sequence>
<dbReference type="Pfam" id="PF00043">
    <property type="entry name" value="GST_C"/>
    <property type="match status" value="1"/>
</dbReference>
<dbReference type="InterPro" id="IPR010987">
    <property type="entry name" value="Glutathione-S-Trfase_C-like"/>
</dbReference>
<dbReference type="SUPFAM" id="SSF47616">
    <property type="entry name" value="GST C-terminal domain-like"/>
    <property type="match status" value="1"/>
</dbReference>
<dbReference type="PANTHER" id="PTHR44051:SF8">
    <property type="entry name" value="GLUTATHIONE S-TRANSFERASE GSTA"/>
    <property type="match status" value="1"/>
</dbReference>
<evidence type="ECO:0000259" key="2">
    <source>
        <dbReference type="PROSITE" id="PS50405"/>
    </source>
</evidence>
<dbReference type="InterPro" id="IPR040079">
    <property type="entry name" value="Glutathione_S-Trfase"/>
</dbReference>
<dbReference type="PANTHER" id="PTHR44051">
    <property type="entry name" value="GLUTATHIONE S-TRANSFERASE-RELATED"/>
    <property type="match status" value="1"/>
</dbReference>
<dbReference type="InterPro" id="IPR004046">
    <property type="entry name" value="GST_C"/>
</dbReference>
<evidence type="ECO:0000313" key="3">
    <source>
        <dbReference type="EMBL" id="CUS54535.1"/>
    </source>
</evidence>
<protein>
    <submittedName>
        <fullName evidence="3">Glutathione S-transferase</fullName>
        <ecNumber evidence="3">2.5.1.18</ecNumber>
    </submittedName>
</protein>
<dbReference type="Gene3D" id="3.40.30.10">
    <property type="entry name" value="Glutaredoxin"/>
    <property type="match status" value="1"/>
</dbReference>
<name>A0A170PS51_9ZZZZ</name>
<dbReference type="AlphaFoldDB" id="A0A170PS51"/>
<dbReference type="PROSITE" id="PS50404">
    <property type="entry name" value="GST_NTER"/>
    <property type="match status" value="1"/>
</dbReference>
<dbReference type="PROSITE" id="PS50405">
    <property type="entry name" value="GST_CTER"/>
    <property type="match status" value="1"/>
</dbReference>
<evidence type="ECO:0000259" key="1">
    <source>
        <dbReference type="PROSITE" id="PS50404"/>
    </source>
</evidence>
<dbReference type="Pfam" id="PF13409">
    <property type="entry name" value="GST_N_2"/>
    <property type="match status" value="1"/>
</dbReference>
<keyword evidence="3" id="KW-0808">Transferase</keyword>
<dbReference type="SUPFAM" id="SSF52833">
    <property type="entry name" value="Thioredoxin-like"/>
    <property type="match status" value="1"/>
</dbReference>
<dbReference type="Gene3D" id="1.20.1050.10">
    <property type="match status" value="1"/>
</dbReference>
<accession>A0A170PS51</accession>
<dbReference type="EC" id="2.5.1.18" evidence="3"/>
<gene>
    <name evidence="3" type="ORF">MGWOODY_XGa835</name>
</gene>
<organism evidence="3">
    <name type="scientific">hydrothermal vent metagenome</name>
    <dbReference type="NCBI Taxonomy" id="652676"/>
    <lineage>
        <taxon>unclassified sequences</taxon>
        <taxon>metagenomes</taxon>
        <taxon>ecological metagenomes</taxon>
    </lineage>
</organism>
<dbReference type="InterPro" id="IPR036282">
    <property type="entry name" value="Glutathione-S-Trfase_C_sf"/>
</dbReference>
<dbReference type="SFLD" id="SFLDG01151">
    <property type="entry name" value="Main.2:_Nu-like"/>
    <property type="match status" value="1"/>
</dbReference>
<reference evidence="3" key="1">
    <citation type="submission" date="2015-10" db="EMBL/GenBank/DDBJ databases">
        <authorList>
            <person name="Gilbert D.G."/>
        </authorList>
    </citation>
    <scope>NUCLEOTIDE SEQUENCE</scope>
</reference>
<feature type="domain" description="GST N-terminal" evidence="1">
    <location>
        <begin position="1"/>
        <end position="82"/>
    </location>
</feature>
<dbReference type="SFLD" id="SFLDG00358">
    <property type="entry name" value="Main_(cytGST)"/>
    <property type="match status" value="1"/>
</dbReference>
<dbReference type="InterPro" id="IPR036249">
    <property type="entry name" value="Thioredoxin-like_sf"/>
</dbReference>
<proteinExistence type="predicted"/>
<dbReference type="EMBL" id="CZRL01000104">
    <property type="protein sequence ID" value="CUS54535.1"/>
    <property type="molecule type" value="Genomic_DNA"/>
</dbReference>
<dbReference type="GO" id="GO:0004364">
    <property type="term" value="F:glutathione transferase activity"/>
    <property type="evidence" value="ECO:0007669"/>
    <property type="project" value="UniProtKB-EC"/>
</dbReference>
<dbReference type="InterPro" id="IPR004045">
    <property type="entry name" value="Glutathione_S-Trfase_N"/>
</dbReference>
<feature type="domain" description="GST C-terminal" evidence="2">
    <location>
        <begin position="85"/>
        <end position="210"/>
    </location>
</feature>
<dbReference type="SFLD" id="SFLDS00019">
    <property type="entry name" value="Glutathione_Transferase_(cytos"/>
    <property type="match status" value="1"/>
</dbReference>